<keyword evidence="3" id="KW-0808">Transferase</keyword>
<evidence type="ECO:0000256" key="3">
    <source>
        <dbReference type="ARBA" id="ARBA00022679"/>
    </source>
</evidence>
<feature type="domain" description="Methyltransferase small" evidence="5">
    <location>
        <begin position="15"/>
        <end position="94"/>
    </location>
</feature>
<dbReference type="Pfam" id="PF05175">
    <property type="entry name" value="MTS"/>
    <property type="match status" value="1"/>
</dbReference>
<dbReference type="GO" id="GO:0008276">
    <property type="term" value="F:protein methyltransferase activity"/>
    <property type="evidence" value="ECO:0007669"/>
    <property type="project" value="TreeGrafter"/>
</dbReference>
<keyword evidence="4" id="KW-0949">S-adenosyl-L-methionine</keyword>
<dbReference type="NCBIfam" id="NF011530">
    <property type="entry name" value="PRK14968.1-4"/>
    <property type="match status" value="1"/>
</dbReference>
<sequence>MPCDPTQVYQPEADTFLLLEAAQEEVRPGDRVLEIGTGSGRIAAALVRDHEVVATDINPHAVFCARKEGLDVIRCDLFSGIRGRFNLILFNPPYLPTRPEERIDDWLEFALDGGATGRATIDRFASSVGDVLSPGGRLLLLISTLTGLPEVQELFSRYGFAVSVVRQQALEGEDLFVLRITRQGD</sequence>
<dbReference type="GO" id="GO:0035657">
    <property type="term" value="C:eRF1 methyltransferase complex"/>
    <property type="evidence" value="ECO:0007669"/>
    <property type="project" value="TreeGrafter"/>
</dbReference>
<dbReference type="PANTHER" id="PTHR45875:SF1">
    <property type="entry name" value="METHYLTRANSFERASE N6AMT1"/>
    <property type="match status" value="1"/>
</dbReference>
<dbReference type="GO" id="GO:0032259">
    <property type="term" value="P:methylation"/>
    <property type="evidence" value="ECO:0007669"/>
    <property type="project" value="UniProtKB-KW"/>
</dbReference>
<name>A7I9H2_METB6</name>
<accession>A7I9H2</accession>
<organism evidence="6 7">
    <name type="scientific">Methanoregula boonei (strain DSM 21154 / JCM 14090 / 6A8)</name>
    <dbReference type="NCBI Taxonomy" id="456442"/>
    <lineage>
        <taxon>Archaea</taxon>
        <taxon>Methanobacteriati</taxon>
        <taxon>Methanobacteriota</taxon>
        <taxon>Stenosarchaea group</taxon>
        <taxon>Methanomicrobia</taxon>
        <taxon>Methanomicrobiales</taxon>
        <taxon>Methanoregulaceae</taxon>
        <taxon>Methanoregula</taxon>
    </lineage>
</organism>
<dbReference type="CDD" id="cd02440">
    <property type="entry name" value="AdoMet_MTases"/>
    <property type="match status" value="1"/>
</dbReference>
<dbReference type="STRING" id="456442.Mboo_1868"/>
<evidence type="ECO:0000256" key="4">
    <source>
        <dbReference type="ARBA" id="ARBA00022691"/>
    </source>
</evidence>
<dbReference type="GO" id="GO:0008757">
    <property type="term" value="F:S-adenosylmethionine-dependent methyltransferase activity"/>
    <property type="evidence" value="ECO:0007669"/>
    <property type="project" value="TreeGrafter"/>
</dbReference>
<dbReference type="Gene3D" id="3.40.50.150">
    <property type="entry name" value="Vaccinia Virus protein VP39"/>
    <property type="match status" value="1"/>
</dbReference>
<dbReference type="AlphaFoldDB" id="A7I9H2"/>
<dbReference type="InterPro" id="IPR029063">
    <property type="entry name" value="SAM-dependent_MTases_sf"/>
</dbReference>
<reference evidence="6" key="1">
    <citation type="submission" date="2007-07" db="EMBL/GenBank/DDBJ databases">
        <title>Complete sequence of Candidatus Methanoregula boonei 6A8.</title>
        <authorList>
            <consortium name="US DOE Joint Genome Institute"/>
            <person name="Copeland A."/>
            <person name="Lucas S."/>
            <person name="Lapidus A."/>
            <person name="Barry K."/>
            <person name="Glavina del Rio T."/>
            <person name="Dalin E."/>
            <person name="Tice H."/>
            <person name="Pitluck S."/>
            <person name="Meincke L."/>
            <person name="Brettin T."/>
            <person name="Bruce D."/>
            <person name="Detter J.C."/>
            <person name="Han C."/>
            <person name="Tapia R."/>
            <person name="Gilna P."/>
            <person name="Schmutz J."/>
            <person name="Larimer F."/>
            <person name="Land M."/>
            <person name="Hauser L."/>
            <person name="Kyrpides N."/>
            <person name="Kim E."/>
            <person name="Zinder S."/>
            <person name="Richardson P."/>
        </authorList>
    </citation>
    <scope>NUCLEOTIDE SEQUENCE [LARGE SCALE GENOMIC DNA]</scope>
    <source>
        <strain evidence="6">6A8</strain>
    </source>
</reference>
<evidence type="ECO:0000313" key="6">
    <source>
        <dbReference type="EMBL" id="ABS56383.1"/>
    </source>
</evidence>
<keyword evidence="2 6" id="KW-0489">Methyltransferase</keyword>
<dbReference type="PANTHER" id="PTHR45875">
    <property type="entry name" value="METHYLTRANSFERASE N6AMT1"/>
    <property type="match status" value="1"/>
</dbReference>
<dbReference type="PROSITE" id="PS00092">
    <property type="entry name" value="N6_MTASE"/>
    <property type="match status" value="1"/>
</dbReference>
<dbReference type="InterPro" id="IPR052190">
    <property type="entry name" value="Euk-Arch_PrmC-MTase"/>
</dbReference>
<keyword evidence="7" id="KW-1185">Reference proteome</keyword>
<protein>
    <submittedName>
        <fullName evidence="6">Putative methylase</fullName>
    </submittedName>
</protein>
<dbReference type="HOGENOM" id="CLU_018398_6_2_2"/>
<evidence type="ECO:0000313" key="7">
    <source>
        <dbReference type="Proteomes" id="UP000002408"/>
    </source>
</evidence>
<dbReference type="GO" id="GO:0003676">
    <property type="term" value="F:nucleic acid binding"/>
    <property type="evidence" value="ECO:0007669"/>
    <property type="project" value="InterPro"/>
</dbReference>
<dbReference type="GeneID" id="5410337"/>
<dbReference type="Proteomes" id="UP000002408">
    <property type="component" value="Chromosome"/>
</dbReference>
<evidence type="ECO:0000256" key="2">
    <source>
        <dbReference type="ARBA" id="ARBA00022603"/>
    </source>
</evidence>
<dbReference type="OrthoDB" id="27149at2157"/>
<comment type="similarity">
    <text evidence="1">Belongs to the eukaryotic/archaeal PrmC-related family.</text>
</comment>
<dbReference type="SUPFAM" id="SSF53335">
    <property type="entry name" value="S-adenosyl-L-methionine-dependent methyltransferases"/>
    <property type="match status" value="1"/>
</dbReference>
<dbReference type="InterPro" id="IPR002052">
    <property type="entry name" value="DNA_methylase_N6_adenine_CS"/>
</dbReference>
<evidence type="ECO:0000259" key="5">
    <source>
        <dbReference type="Pfam" id="PF05175"/>
    </source>
</evidence>
<dbReference type="eggNOG" id="arCOG00109">
    <property type="taxonomic scope" value="Archaea"/>
</dbReference>
<gene>
    <name evidence="6" type="ordered locus">Mboo_1868</name>
</gene>
<dbReference type="NCBIfam" id="TIGR00537">
    <property type="entry name" value="hemK_rel_arch"/>
    <property type="match status" value="1"/>
</dbReference>
<dbReference type="InterPro" id="IPR007848">
    <property type="entry name" value="Small_mtfrase_dom"/>
</dbReference>
<evidence type="ECO:0000256" key="1">
    <source>
        <dbReference type="ARBA" id="ARBA00006149"/>
    </source>
</evidence>
<dbReference type="EMBL" id="CP000780">
    <property type="protein sequence ID" value="ABS56383.1"/>
    <property type="molecule type" value="Genomic_DNA"/>
</dbReference>
<proteinExistence type="inferred from homology"/>
<dbReference type="InterPro" id="IPR004557">
    <property type="entry name" value="PrmC-related"/>
</dbReference>
<dbReference type="KEGG" id="mbn:Mboo_1868"/>
<dbReference type="RefSeq" id="WP_012107436.1">
    <property type="nucleotide sequence ID" value="NC_009712.1"/>
</dbReference>